<dbReference type="Proteomes" id="UP000786811">
    <property type="component" value="Unassembled WGS sequence"/>
</dbReference>
<proteinExistence type="predicted"/>
<evidence type="ECO:0000313" key="1">
    <source>
        <dbReference type="EMBL" id="CAG5075573.1"/>
    </source>
</evidence>
<keyword evidence="2" id="KW-1185">Reference proteome</keyword>
<dbReference type="AlphaFoldDB" id="A0A8J2E338"/>
<comment type="caution">
    <text evidence="1">The sequence shown here is derived from an EMBL/GenBank/DDBJ whole genome shotgun (WGS) entry which is preliminary data.</text>
</comment>
<sequence>MSGEYDYQMWIYQCQKINREAQIKRLRRNRMKRFWAHLLHKLQREHGFFKTVFPTLCSYSEKFENYIRICLSLIGPQITKKNDVREPISATARLVMTLRYLATGDCITSISHQYLVGVTTTANIIAETCQSPDNSGSLFHNDKNLHVLY</sequence>
<organism evidence="1 2">
    <name type="scientific">Cotesia congregata</name>
    <name type="common">Parasitoid wasp</name>
    <name type="synonym">Apanteles congregatus</name>
    <dbReference type="NCBI Taxonomy" id="51543"/>
    <lineage>
        <taxon>Eukaryota</taxon>
        <taxon>Metazoa</taxon>
        <taxon>Ecdysozoa</taxon>
        <taxon>Arthropoda</taxon>
        <taxon>Hexapoda</taxon>
        <taxon>Insecta</taxon>
        <taxon>Pterygota</taxon>
        <taxon>Neoptera</taxon>
        <taxon>Endopterygota</taxon>
        <taxon>Hymenoptera</taxon>
        <taxon>Apocrita</taxon>
        <taxon>Ichneumonoidea</taxon>
        <taxon>Braconidae</taxon>
        <taxon>Microgastrinae</taxon>
        <taxon>Cotesia</taxon>
    </lineage>
</organism>
<evidence type="ECO:0008006" key="3">
    <source>
        <dbReference type="Google" id="ProtNLM"/>
    </source>
</evidence>
<reference evidence="1" key="1">
    <citation type="submission" date="2021-04" db="EMBL/GenBank/DDBJ databases">
        <authorList>
            <person name="Chebbi M.A.C M."/>
        </authorList>
    </citation>
    <scope>NUCLEOTIDE SEQUENCE</scope>
</reference>
<protein>
    <recommendedName>
        <fullName evidence="3">Nuclease HARBI1</fullName>
    </recommendedName>
</protein>
<dbReference type="EMBL" id="CAJNRD030001116">
    <property type="protein sequence ID" value="CAG5075573.1"/>
    <property type="molecule type" value="Genomic_DNA"/>
</dbReference>
<gene>
    <name evidence="1" type="ORF">HICCMSTLAB_LOCUS1727</name>
</gene>
<name>A0A8J2E338_COTCN</name>
<evidence type="ECO:0000313" key="2">
    <source>
        <dbReference type="Proteomes" id="UP000786811"/>
    </source>
</evidence>
<accession>A0A8J2E338</accession>
<dbReference type="OrthoDB" id="7547770at2759"/>